<keyword evidence="7" id="KW-1185">Reference proteome</keyword>
<feature type="compositionally biased region" description="Basic and acidic residues" evidence="4">
    <location>
        <begin position="172"/>
        <end position="184"/>
    </location>
</feature>
<keyword evidence="3" id="KW-0804">Transcription</keyword>
<evidence type="ECO:0000256" key="2">
    <source>
        <dbReference type="ARBA" id="ARBA00023015"/>
    </source>
</evidence>
<feature type="compositionally biased region" description="Basic and acidic residues" evidence="4">
    <location>
        <begin position="112"/>
        <end position="125"/>
    </location>
</feature>
<evidence type="ECO:0000256" key="1">
    <source>
        <dbReference type="ARBA" id="ARBA00005510"/>
    </source>
</evidence>
<gene>
    <name evidence="6" type="ORF">QJS10_CPB12g00590</name>
</gene>
<organism evidence="6 7">
    <name type="scientific">Acorus calamus</name>
    <name type="common">Sweet flag</name>
    <dbReference type="NCBI Taxonomy" id="4465"/>
    <lineage>
        <taxon>Eukaryota</taxon>
        <taxon>Viridiplantae</taxon>
        <taxon>Streptophyta</taxon>
        <taxon>Embryophyta</taxon>
        <taxon>Tracheophyta</taxon>
        <taxon>Spermatophyta</taxon>
        <taxon>Magnoliopsida</taxon>
        <taxon>Liliopsida</taxon>
        <taxon>Acoraceae</taxon>
        <taxon>Acorus</taxon>
    </lineage>
</organism>
<dbReference type="GO" id="GO:0046983">
    <property type="term" value="F:protein dimerization activity"/>
    <property type="evidence" value="ECO:0007669"/>
    <property type="project" value="InterPro"/>
</dbReference>
<dbReference type="PANTHER" id="PTHR36066:SF11">
    <property type="entry name" value="TRANSCRIPTION FACTOR BHLH144"/>
    <property type="match status" value="1"/>
</dbReference>
<evidence type="ECO:0000259" key="5">
    <source>
        <dbReference type="PROSITE" id="PS50888"/>
    </source>
</evidence>
<dbReference type="PROSITE" id="PS50888">
    <property type="entry name" value="BHLH"/>
    <property type="match status" value="1"/>
</dbReference>
<evidence type="ECO:0000313" key="7">
    <source>
        <dbReference type="Proteomes" id="UP001180020"/>
    </source>
</evidence>
<comment type="caution">
    <text evidence="6">The sequence shown here is derived from an EMBL/GenBank/DDBJ whole genome shotgun (WGS) entry which is preliminary data.</text>
</comment>
<evidence type="ECO:0000256" key="3">
    <source>
        <dbReference type="ARBA" id="ARBA00023163"/>
    </source>
</evidence>
<feature type="region of interest" description="Disordered" evidence="4">
    <location>
        <begin position="104"/>
        <end position="207"/>
    </location>
</feature>
<dbReference type="Gene3D" id="4.10.280.10">
    <property type="entry name" value="Helix-loop-helix DNA-binding domain"/>
    <property type="match status" value="1"/>
</dbReference>
<name>A0AAV9DL35_ACOCL</name>
<dbReference type="SUPFAM" id="SSF47459">
    <property type="entry name" value="HLH, helix-loop-helix DNA-binding domain"/>
    <property type="match status" value="1"/>
</dbReference>
<dbReference type="PANTHER" id="PTHR36066">
    <property type="entry name" value="TRANSCRIPTION FACTOR BHLH145"/>
    <property type="match status" value="1"/>
</dbReference>
<sequence length="254" mass="27893">MQSDSSFYYGEAAPSNGYGAASAYNAFMGGYNCNTSIPPTANAAPTSMKQVDFLSGVNFQASKVCPKKFIIFDQTDEGNRIMFHPAFPHKFNSSRCSGVGENYGQENGRGCDSCKDYDSSSTKEIEDSEDIDALLSMGEEFEDEDDVLSTGRTPSYNMESSPDTCSTDESDPNCKPKSKSEKPRLSFILRSSSRSSSKGSERKRERMKKMVNALRGIVPGGEQMDAPAILDEAVRYLKSLKVEVKKLGIENFIN</sequence>
<feature type="compositionally biased region" description="Polar residues" evidence="4">
    <location>
        <begin position="150"/>
        <end position="165"/>
    </location>
</feature>
<dbReference type="EMBL" id="JAUJYO010000012">
    <property type="protein sequence ID" value="KAK1301715.1"/>
    <property type="molecule type" value="Genomic_DNA"/>
</dbReference>
<accession>A0AAV9DL35</accession>
<evidence type="ECO:0000313" key="6">
    <source>
        <dbReference type="EMBL" id="KAK1301715.1"/>
    </source>
</evidence>
<dbReference type="InterPro" id="IPR037546">
    <property type="entry name" value="SAC51-like"/>
</dbReference>
<dbReference type="InterPro" id="IPR011598">
    <property type="entry name" value="bHLH_dom"/>
</dbReference>
<comment type="similarity">
    <text evidence="1">Belongs to the bHLH protein family.</text>
</comment>
<dbReference type="Proteomes" id="UP001180020">
    <property type="component" value="Unassembled WGS sequence"/>
</dbReference>
<dbReference type="InterPro" id="IPR036638">
    <property type="entry name" value="HLH_DNA-bd_sf"/>
</dbReference>
<reference evidence="6" key="1">
    <citation type="journal article" date="2023" name="Nat. Commun.">
        <title>Diploid and tetraploid genomes of Acorus and the evolution of monocots.</title>
        <authorList>
            <person name="Ma L."/>
            <person name="Liu K.W."/>
            <person name="Li Z."/>
            <person name="Hsiao Y.Y."/>
            <person name="Qi Y."/>
            <person name="Fu T."/>
            <person name="Tang G.D."/>
            <person name="Zhang D."/>
            <person name="Sun W.H."/>
            <person name="Liu D.K."/>
            <person name="Li Y."/>
            <person name="Chen G.Z."/>
            <person name="Liu X.D."/>
            <person name="Liao X.Y."/>
            <person name="Jiang Y.T."/>
            <person name="Yu X."/>
            <person name="Hao Y."/>
            <person name="Huang J."/>
            <person name="Zhao X.W."/>
            <person name="Ke S."/>
            <person name="Chen Y.Y."/>
            <person name="Wu W.L."/>
            <person name="Hsu J.L."/>
            <person name="Lin Y.F."/>
            <person name="Huang M.D."/>
            <person name="Li C.Y."/>
            <person name="Huang L."/>
            <person name="Wang Z.W."/>
            <person name="Zhao X."/>
            <person name="Zhong W.Y."/>
            <person name="Peng D.H."/>
            <person name="Ahmad S."/>
            <person name="Lan S."/>
            <person name="Zhang J.S."/>
            <person name="Tsai W.C."/>
            <person name="Van de Peer Y."/>
            <person name="Liu Z.J."/>
        </authorList>
    </citation>
    <scope>NUCLEOTIDE SEQUENCE</scope>
    <source>
        <strain evidence="6">CP</strain>
    </source>
</reference>
<protein>
    <recommendedName>
        <fullName evidence="5">BHLH domain-containing protein</fullName>
    </recommendedName>
</protein>
<dbReference type="SMART" id="SM00353">
    <property type="entry name" value="HLH"/>
    <property type="match status" value="1"/>
</dbReference>
<feature type="domain" description="BHLH" evidence="5">
    <location>
        <begin position="191"/>
        <end position="240"/>
    </location>
</feature>
<reference evidence="6" key="2">
    <citation type="submission" date="2023-06" db="EMBL/GenBank/DDBJ databases">
        <authorList>
            <person name="Ma L."/>
            <person name="Liu K.-W."/>
            <person name="Li Z."/>
            <person name="Hsiao Y.-Y."/>
            <person name="Qi Y."/>
            <person name="Fu T."/>
            <person name="Tang G."/>
            <person name="Zhang D."/>
            <person name="Sun W.-H."/>
            <person name="Liu D.-K."/>
            <person name="Li Y."/>
            <person name="Chen G.-Z."/>
            <person name="Liu X.-D."/>
            <person name="Liao X.-Y."/>
            <person name="Jiang Y.-T."/>
            <person name="Yu X."/>
            <person name="Hao Y."/>
            <person name="Huang J."/>
            <person name="Zhao X.-W."/>
            <person name="Ke S."/>
            <person name="Chen Y.-Y."/>
            <person name="Wu W.-L."/>
            <person name="Hsu J.-L."/>
            <person name="Lin Y.-F."/>
            <person name="Huang M.-D."/>
            <person name="Li C.-Y."/>
            <person name="Huang L."/>
            <person name="Wang Z.-W."/>
            <person name="Zhao X."/>
            <person name="Zhong W.-Y."/>
            <person name="Peng D.-H."/>
            <person name="Ahmad S."/>
            <person name="Lan S."/>
            <person name="Zhang J.-S."/>
            <person name="Tsai W.-C."/>
            <person name="Van De Peer Y."/>
            <person name="Liu Z.-J."/>
        </authorList>
    </citation>
    <scope>NUCLEOTIDE SEQUENCE</scope>
    <source>
        <strain evidence="6">CP</strain>
        <tissue evidence="6">Leaves</tissue>
    </source>
</reference>
<dbReference type="CDD" id="cd18917">
    <property type="entry name" value="bHLH_AtSAC51_like"/>
    <property type="match status" value="1"/>
</dbReference>
<dbReference type="AlphaFoldDB" id="A0AAV9DL35"/>
<dbReference type="Pfam" id="PF23173">
    <property type="entry name" value="bHLH_SAC51"/>
    <property type="match status" value="1"/>
</dbReference>
<proteinExistence type="inferred from homology"/>
<evidence type="ECO:0000256" key="4">
    <source>
        <dbReference type="SAM" id="MobiDB-lite"/>
    </source>
</evidence>
<keyword evidence="2" id="KW-0805">Transcription regulation</keyword>